<comment type="caution">
    <text evidence="1">The sequence shown here is derived from an EMBL/GenBank/DDBJ whole genome shotgun (WGS) entry which is preliminary data.</text>
</comment>
<dbReference type="AlphaFoldDB" id="A0A2S6CJW3"/>
<accession>A0A2S6CJW3</accession>
<dbReference type="EMBL" id="PNEN01000317">
    <property type="protein sequence ID" value="PPJ59993.1"/>
    <property type="molecule type" value="Genomic_DNA"/>
</dbReference>
<dbReference type="STRING" id="357750.A0A2S6CJW3"/>
<evidence type="ECO:0000313" key="1">
    <source>
        <dbReference type="EMBL" id="PPJ59993.1"/>
    </source>
</evidence>
<dbReference type="Proteomes" id="UP000237631">
    <property type="component" value="Unassembled WGS sequence"/>
</dbReference>
<sequence>MAAPTIMDALPGQLQDLRLEASSIVHLVTRERRFSDTDSAAAPNLVSIASHTRSHFTRQLEQHVHEASTSTASSTAPTASAPLAAHHCTSTSDDCSLAQVFRMPELLATILGFLDTADIMSMRRVNKTFCRTVLASPQLRAQLFVRPQWLRPPVDYMLLDVKIPGLTIERGDPVEMGQWVHVTIDANAARTIIPSGRANRRPRARSIYEGLRGGLGSSSQREFLASSSIYEELHVTQPPLLGMQAFLLGANPSHISTAVQSQSGASDMDHSHACESTEAEEQEFDACAKMSCNSGITLDFIADTALTLLSERRHDSKPRGGKVLFRAIISFCEPTQQMRKRGTARSVIRLG</sequence>
<name>A0A2S6CJW3_9PEZI</name>
<organism evidence="1 2">
    <name type="scientific">Cercospora berteroae</name>
    <dbReference type="NCBI Taxonomy" id="357750"/>
    <lineage>
        <taxon>Eukaryota</taxon>
        <taxon>Fungi</taxon>
        <taxon>Dikarya</taxon>
        <taxon>Ascomycota</taxon>
        <taxon>Pezizomycotina</taxon>
        <taxon>Dothideomycetes</taxon>
        <taxon>Dothideomycetidae</taxon>
        <taxon>Mycosphaerellales</taxon>
        <taxon>Mycosphaerellaceae</taxon>
        <taxon>Cercospora</taxon>
    </lineage>
</organism>
<evidence type="ECO:0008006" key="3">
    <source>
        <dbReference type="Google" id="ProtNLM"/>
    </source>
</evidence>
<dbReference type="InterPro" id="IPR036047">
    <property type="entry name" value="F-box-like_dom_sf"/>
</dbReference>
<dbReference type="OrthoDB" id="3641288at2759"/>
<keyword evidence="2" id="KW-1185">Reference proteome</keyword>
<gene>
    <name evidence="1" type="ORF">CBER1_02691</name>
</gene>
<reference evidence="2" key="1">
    <citation type="journal article" date="2017" name="bioRxiv">
        <title>Conservation of a gene cluster reveals novel cercosporin biosynthetic mechanisms and extends production to the genus Colletotrichum.</title>
        <authorList>
            <person name="de Jonge R."/>
            <person name="Ebert M.K."/>
            <person name="Huitt-Roehl C.R."/>
            <person name="Pal P."/>
            <person name="Suttle J.C."/>
            <person name="Spanner R.E."/>
            <person name="Neubauer J.D."/>
            <person name="Jurick W.M.II."/>
            <person name="Stott K.A."/>
            <person name="Secor G.A."/>
            <person name="Thomma B.P.H.J."/>
            <person name="Van de Peer Y."/>
            <person name="Townsend C.A."/>
            <person name="Bolton M.D."/>
        </authorList>
    </citation>
    <scope>NUCLEOTIDE SEQUENCE [LARGE SCALE GENOMIC DNA]</scope>
    <source>
        <strain evidence="2">CBS538.71</strain>
    </source>
</reference>
<proteinExistence type="predicted"/>
<protein>
    <recommendedName>
        <fullName evidence="3">F-box domain-containing protein</fullName>
    </recommendedName>
</protein>
<dbReference type="SUPFAM" id="SSF81383">
    <property type="entry name" value="F-box domain"/>
    <property type="match status" value="1"/>
</dbReference>
<evidence type="ECO:0000313" key="2">
    <source>
        <dbReference type="Proteomes" id="UP000237631"/>
    </source>
</evidence>